<name>A0A3B0U398_9ZZZZ</name>
<reference evidence="1" key="1">
    <citation type="submission" date="2018-06" db="EMBL/GenBank/DDBJ databases">
        <authorList>
            <person name="Zhirakovskaya E."/>
        </authorList>
    </citation>
    <scope>NUCLEOTIDE SEQUENCE</scope>
</reference>
<dbReference type="EMBL" id="UOEP01000112">
    <property type="protein sequence ID" value="VAW20077.1"/>
    <property type="molecule type" value="Genomic_DNA"/>
</dbReference>
<organism evidence="1">
    <name type="scientific">hydrothermal vent metagenome</name>
    <dbReference type="NCBI Taxonomy" id="652676"/>
    <lineage>
        <taxon>unclassified sequences</taxon>
        <taxon>metagenomes</taxon>
        <taxon>ecological metagenomes</taxon>
    </lineage>
</organism>
<feature type="non-terminal residue" evidence="1">
    <location>
        <position position="1"/>
    </location>
</feature>
<dbReference type="AlphaFoldDB" id="A0A3B0U398"/>
<gene>
    <name evidence="1" type="ORF">MNBD_BACTEROID01-1461</name>
</gene>
<protein>
    <recommendedName>
        <fullName evidence="2">Bacterial surface antigen (D15) domain-containing protein</fullName>
    </recommendedName>
</protein>
<proteinExistence type="predicted"/>
<evidence type="ECO:0000313" key="1">
    <source>
        <dbReference type="EMBL" id="VAW20077.1"/>
    </source>
</evidence>
<evidence type="ECO:0008006" key="2">
    <source>
        <dbReference type="Google" id="ProtNLM"/>
    </source>
</evidence>
<accession>A0A3B0U398</accession>
<sequence>GVGHEVSVKMVGHLHKEPYPGLETYYSINNINGKFINVSAKFSNTYIKEEVGFNVEKEFLTPSTKWGGRIKGNRLTRANQIVDSDPVKLEETPLNLLLLDAWAGRSFQINPGKFSNSQITFAGRIAHQYFYERPEPDIRNNQYFSNRTFYLAGITWSQRRYIRDQLIYSYGITEDIPEGFKNEIVAGYDANEFGNRLYTHIYLSNGNLLPGHPGYLFLSAAAGGYFNKLTLEQGLARMDVNYISRLFKLKNKRCRFFGRLDYMLGIRRFDVENLLLRDSGHIRGFSSSLPEGKQRLSLNLETVFFQQREIYKFYIALFLFADVGIIGSNKEFIFNEHYYSGLGIGIRLHNESLVLKTIQLRLAFYPYHPENMNFAAFVLEERTKHNFYKFQPSEPEPLRFQ</sequence>